<dbReference type="GO" id="GO:0030983">
    <property type="term" value="F:mismatched DNA binding"/>
    <property type="evidence" value="ECO:0007669"/>
    <property type="project" value="InterPro"/>
</dbReference>
<dbReference type="InterPro" id="IPR007696">
    <property type="entry name" value="DNA_mismatch_repair_MutS_core"/>
</dbReference>
<reference evidence="3 4" key="1">
    <citation type="journal article" date="2012" name="BMC Genomics">
        <title>Tools to kill: Genome of one of the most destructive plant pathogenic fungi Macrophomina phaseolina.</title>
        <authorList>
            <person name="Islam M.S."/>
            <person name="Haque M.S."/>
            <person name="Islam M.M."/>
            <person name="Emdad E.M."/>
            <person name="Halim A."/>
            <person name="Hossen Q.M.M."/>
            <person name="Hossain M.Z."/>
            <person name="Ahmed B."/>
            <person name="Rahim S."/>
            <person name="Rahman M.S."/>
            <person name="Alam M.M."/>
            <person name="Hou S."/>
            <person name="Wan X."/>
            <person name="Saito J.A."/>
            <person name="Alam M."/>
        </authorList>
    </citation>
    <scope>NUCLEOTIDE SEQUENCE [LARGE SCALE GENOMIC DNA]</scope>
    <source>
        <strain evidence="3 4">MS6</strain>
    </source>
</reference>
<dbReference type="GO" id="GO:0140664">
    <property type="term" value="F:ATP-dependent DNA damage sensor activity"/>
    <property type="evidence" value="ECO:0007669"/>
    <property type="project" value="InterPro"/>
</dbReference>
<name>K2RXG6_MACPH</name>
<dbReference type="EMBL" id="AHHD01000334">
    <property type="protein sequence ID" value="EKG14914.1"/>
    <property type="molecule type" value="Genomic_DNA"/>
</dbReference>
<dbReference type="HOGENOM" id="CLU_1454691_0_0_1"/>
<dbReference type="GO" id="GO:0006298">
    <property type="term" value="P:mismatch repair"/>
    <property type="evidence" value="ECO:0007669"/>
    <property type="project" value="InterPro"/>
</dbReference>
<evidence type="ECO:0000313" key="3">
    <source>
        <dbReference type="EMBL" id="EKG14914.1"/>
    </source>
</evidence>
<evidence type="ECO:0000259" key="2">
    <source>
        <dbReference type="Pfam" id="PF05192"/>
    </source>
</evidence>
<dbReference type="InParanoid" id="K2RXG6"/>
<dbReference type="GO" id="GO:0005524">
    <property type="term" value="F:ATP binding"/>
    <property type="evidence" value="ECO:0007669"/>
    <property type="project" value="InterPro"/>
</dbReference>
<dbReference type="GO" id="GO:0005634">
    <property type="term" value="C:nucleus"/>
    <property type="evidence" value="ECO:0007669"/>
    <property type="project" value="TreeGrafter"/>
</dbReference>
<dbReference type="VEuPathDB" id="FungiDB:MPH_07814"/>
<dbReference type="PANTHER" id="PTHR11361">
    <property type="entry name" value="DNA MISMATCH REPAIR PROTEIN MUTS FAMILY MEMBER"/>
    <property type="match status" value="1"/>
</dbReference>
<gene>
    <name evidence="3" type="ORF">MPH_07814</name>
</gene>
<dbReference type="PANTHER" id="PTHR11361:SF21">
    <property type="entry name" value="MUTS PROTEIN HOMOLOG 4"/>
    <property type="match status" value="1"/>
</dbReference>
<sequence length="186" mass="20611">MKYIELNHGVTFAPHSLRIKYEPSEGSMMIDISTIRALELIQNLENPTSRQCLFGLLNETLTSMGARLLRSNILQPITNRETLNIRYDALEEMSTKEDMFFAVRQGMWSSVCPAALSANASAALKGFLDVDKLLSAVCRASYSPELLLSPHLAHLGTHKVVGANDGASNQPHHHAQTIRRLNQANI</sequence>
<dbReference type="Pfam" id="PF05192">
    <property type="entry name" value="MutS_III"/>
    <property type="match status" value="1"/>
</dbReference>
<comment type="similarity">
    <text evidence="1">Belongs to the DNA mismatch repair MutS family.</text>
</comment>
<evidence type="ECO:0000256" key="1">
    <source>
        <dbReference type="ARBA" id="ARBA00006271"/>
    </source>
</evidence>
<dbReference type="SUPFAM" id="SSF48334">
    <property type="entry name" value="DNA repair protein MutS, domain III"/>
    <property type="match status" value="1"/>
</dbReference>
<dbReference type="OrthoDB" id="276261at2759"/>
<dbReference type="InterPro" id="IPR036187">
    <property type="entry name" value="DNA_mismatch_repair_MutS_sf"/>
</dbReference>
<proteinExistence type="inferred from homology"/>
<dbReference type="AlphaFoldDB" id="K2RXG6"/>
<dbReference type="STRING" id="1126212.K2RXG6"/>
<accession>K2RXG6</accession>
<organism evidence="3 4">
    <name type="scientific">Macrophomina phaseolina (strain MS6)</name>
    <name type="common">Charcoal rot fungus</name>
    <dbReference type="NCBI Taxonomy" id="1126212"/>
    <lineage>
        <taxon>Eukaryota</taxon>
        <taxon>Fungi</taxon>
        <taxon>Dikarya</taxon>
        <taxon>Ascomycota</taxon>
        <taxon>Pezizomycotina</taxon>
        <taxon>Dothideomycetes</taxon>
        <taxon>Dothideomycetes incertae sedis</taxon>
        <taxon>Botryosphaeriales</taxon>
        <taxon>Botryosphaeriaceae</taxon>
        <taxon>Macrophomina</taxon>
    </lineage>
</organism>
<evidence type="ECO:0000313" key="4">
    <source>
        <dbReference type="Proteomes" id="UP000007129"/>
    </source>
</evidence>
<dbReference type="Gene3D" id="1.10.1420.10">
    <property type="match status" value="1"/>
</dbReference>
<feature type="domain" description="DNA mismatch repair protein MutS core" evidence="2">
    <location>
        <begin position="33"/>
        <end position="147"/>
    </location>
</feature>
<dbReference type="eggNOG" id="KOG0220">
    <property type="taxonomic scope" value="Eukaryota"/>
</dbReference>
<dbReference type="InterPro" id="IPR045076">
    <property type="entry name" value="MutS"/>
</dbReference>
<comment type="caution">
    <text evidence="3">The sequence shown here is derived from an EMBL/GenBank/DDBJ whole genome shotgun (WGS) entry which is preliminary data.</text>
</comment>
<dbReference type="GO" id="GO:0007131">
    <property type="term" value="P:reciprocal meiotic recombination"/>
    <property type="evidence" value="ECO:0007669"/>
    <property type="project" value="TreeGrafter"/>
</dbReference>
<protein>
    <submittedName>
        <fullName evidence="3">DNA mismatch repair protein MutS core</fullName>
    </submittedName>
</protein>
<dbReference type="Proteomes" id="UP000007129">
    <property type="component" value="Unassembled WGS sequence"/>
</dbReference>